<evidence type="ECO:0000313" key="1">
    <source>
        <dbReference type="EMBL" id="THW02621.1"/>
    </source>
</evidence>
<organism evidence="1 2">
    <name type="scientific">Aureobasidium pullulans</name>
    <name type="common">Black yeast</name>
    <name type="synonym">Pullularia pullulans</name>
    <dbReference type="NCBI Taxonomy" id="5580"/>
    <lineage>
        <taxon>Eukaryota</taxon>
        <taxon>Fungi</taxon>
        <taxon>Dikarya</taxon>
        <taxon>Ascomycota</taxon>
        <taxon>Pezizomycotina</taxon>
        <taxon>Dothideomycetes</taxon>
        <taxon>Dothideomycetidae</taxon>
        <taxon>Dothideales</taxon>
        <taxon>Saccotheciaceae</taxon>
        <taxon>Aureobasidium</taxon>
    </lineage>
</organism>
<comment type="caution">
    <text evidence="1">The sequence shown here is derived from an EMBL/GenBank/DDBJ whole genome shotgun (WGS) entry which is preliminary data.</text>
</comment>
<dbReference type="AlphaFoldDB" id="A0A4S8UVL8"/>
<sequence>MHWRDAIQLEMAKITTIKADVRSTLHNTKNFQPQIFAEARHQLQGWCRDLPESMCLHSLLDNDLLATEDRIRTLPQQDIIMKRWFCTTMLLFTLSQQLLRSSPHIQNKTTFKPAWESLKCLQLCASKDHAAKVLYSRLQPHIAVIQAERLRISTLPRQLPVGDGHLFAIPSGDSALYRTAHALLDLVAQPFPIIT</sequence>
<dbReference type="Proteomes" id="UP000308014">
    <property type="component" value="Unassembled WGS sequence"/>
</dbReference>
<feature type="non-terminal residue" evidence="1">
    <location>
        <position position="195"/>
    </location>
</feature>
<evidence type="ECO:0000313" key="2">
    <source>
        <dbReference type="Proteomes" id="UP000308014"/>
    </source>
</evidence>
<dbReference type="EMBL" id="QZAJ01001270">
    <property type="protein sequence ID" value="THW02621.1"/>
    <property type="molecule type" value="Genomic_DNA"/>
</dbReference>
<protein>
    <submittedName>
        <fullName evidence="1">Uncharacterized protein</fullName>
    </submittedName>
</protein>
<name>A0A4S8UVL8_AURPU</name>
<proteinExistence type="predicted"/>
<gene>
    <name evidence="1" type="ORF">D6D24_10776</name>
</gene>
<reference evidence="1 2" key="1">
    <citation type="submission" date="2018-10" db="EMBL/GenBank/DDBJ databases">
        <title>Fifty Aureobasidium pullulans genomes reveal a recombining polyextremotolerant generalist.</title>
        <authorList>
            <person name="Gostincar C."/>
            <person name="Turk M."/>
            <person name="Zajc J."/>
            <person name="Gunde-Cimerman N."/>
        </authorList>
    </citation>
    <scope>NUCLEOTIDE SEQUENCE [LARGE SCALE GENOMIC DNA]</scope>
    <source>
        <strain evidence="1 2">EXF-11318</strain>
    </source>
</reference>
<accession>A0A4S8UVL8</accession>